<dbReference type="Proteomes" id="UP000290289">
    <property type="component" value="Chromosome 17"/>
</dbReference>
<proteinExistence type="predicted"/>
<dbReference type="EMBL" id="RDQH01000343">
    <property type="protein sequence ID" value="RXH68031.1"/>
    <property type="molecule type" value="Genomic_DNA"/>
</dbReference>
<dbReference type="STRING" id="3750.A0A498HFX9"/>
<organism evidence="2 3">
    <name type="scientific">Malus domestica</name>
    <name type="common">Apple</name>
    <name type="synonym">Pyrus malus</name>
    <dbReference type="NCBI Taxonomy" id="3750"/>
    <lineage>
        <taxon>Eukaryota</taxon>
        <taxon>Viridiplantae</taxon>
        <taxon>Streptophyta</taxon>
        <taxon>Embryophyta</taxon>
        <taxon>Tracheophyta</taxon>
        <taxon>Spermatophyta</taxon>
        <taxon>Magnoliopsida</taxon>
        <taxon>eudicotyledons</taxon>
        <taxon>Gunneridae</taxon>
        <taxon>Pentapetalae</taxon>
        <taxon>rosids</taxon>
        <taxon>fabids</taxon>
        <taxon>Rosales</taxon>
        <taxon>Rosaceae</taxon>
        <taxon>Amygdaloideae</taxon>
        <taxon>Maleae</taxon>
        <taxon>Malus</taxon>
    </lineage>
</organism>
<name>A0A498HFX9_MALDO</name>
<comment type="caution">
    <text evidence="2">The sequence shown here is derived from an EMBL/GenBank/DDBJ whole genome shotgun (WGS) entry which is preliminary data.</text>
</comment>
<feature type="region of interest" description="Disordered" evidence="1">
    <location>
        <begin position="124"/>
        <end position="150"/>
    </location>
</feature>
<evidence type="ECO:0000256" key="1">
    <source>
        <dbReference type="SAM" id="MobiDB-lite"/>
    </source>
</evidence>
<dbReference type="AlphaFoldDB" id="A0A498HFX9"/>
<reference evidence="2 3" key="1">
    <citation type="submission" date="2018-10" db="EMBL/GenBank/DDBJ databases">
        <title>A high-quality apple genome assembly.</title>
        <authorList>
            <person name="Hu J."/>
        </authorList>
    </citation>
    <scope>NUCLEOTIDE SEQUENCE [LARGE SCALE GENOMIC DNA]</scope>
    <source>
        <strain evidence="3">cv. HFTH1</strain>
        <tissue evidence="2">Young leaf</tissue>
    </source>
</reference>
<feature type="region of interest" description="Disordered" evidence="1">
    <location>
        <begin position="23"/>
        <end position="57"/>
    </location>
</feature>
<accession>A0A498HFX9</accession>
<keyword evidence="3" id="KW-1185">Reference proteome</keyword>
<protein>
    <submittedName>
        <fullName evidence="2">Uncharacterized protein</fullName>
    </submittedName>
</protein>
<evidence type="ECO:0000313" key="3">
    <source>
        <dbReference type="Proteomes" id="UP000290289"/>
    </source>
</evidence>
<evidence type="ECO:0000313" key="2">
    <source>
        <dbReference type="EMBL" id="RXH68031.1"/>
    </source>
</evidence>
<sequence length="167" mass="18255">MKNYGGRQISEEDLERALLVGMSPNERRRFEKKKGLSLMHSKGSIQPDAEQEKNTVTRSTSAIVNASEADTLQAFTGTENGDTFMVKHGDLGTEEEAFAVVEKNMNSDMSGVADCHFVSVVNADGERESRDTPNGSVTFGHAADGATSERKHRSEMSLLASKLWIIC</sequence>
<gene>
    <name evidence="2" type="ORF">DVH24_028178</name>
</gene>